<dbReference type="InterPro" id="IPR023468">
    <property type="entry name" value="Riboflavin_kinase"/>
</dbReference>
<dbReference type="NCBIfam" id="TIGR00083">
    <property type="entry name" value="ribF"/>
    <property type="match status" value="1"/>
</dbReference>
<keyword evidence="6 15" id="KW-0808">Transferase</keyword>
<evidence type="ECO:0000256" key="3">
    <source>
        <dbReference type="ARBA" id="ARBA00005201"/>
    </source>
</evidence>
<dbReference type="GO" id="GO:0008531">
    <property type="term" value="F:riboflavin kinase activity"/>
    <property type="evidence" value="ECO:0007669"/>
    <property type="project" value="UniProtKB-EC"/>
</dbReference>
<dbReference type="PIRSF" id="PIRSF004491">
    <property type="entry name" value="FAD_Synth"/>
    <property type="match status" value="1"/>
</dbReference>
<keyword evidence="9 15" id="KW-0418">Kinase</keyword>
<evidence type="ECO:0000256" key="12">
    <source>
        <dbReference type="ARBA" id="ARBA00023268"/>
    </source>
</evidence>
<dbReference type="Proteomes" id="UP001205890">
    <property type="component" value="Unassembled WGS sequence"/>
</dbReference>
<dbReference type="CDD" id="cd02064">
    <property type="entry name" value="FAD_synthetase_N"/>
    <property type="match status" value="1"/>
</dbReference>
<dbReference type="InterPro" id="IPR023465">
    <property type="entry name" value="Riboflavin_kinase_dom_sf"/>
</dbReference>
<keyword evidence="11 15" id="KW-0067">ATP-binding</keyword>
<organism evidence="17 18">
    <name type="scientific">Alsobacter ponti</name>
    <dbReference type="NCBI Taxonomy" id="2962936"/>
    <lineage>
        <taxon>Bacteria</taxon>
        <taxon>Pseudomonadati</taxon>
        <taxon>Pseudomonadota</taxon>
        <taxon>Alphaproteobacteria</taxon>
        <taxon>Hyphomicrobiales</taxon>
        <taxon>Alsobacteraceae</taxon>
        <taxon>Alsobacter</taxon>
    </lineage>
</organism>
<comment type="similarity">
    <text evidence="15">Belongs to the ribF family.</text>
</comment>
<evidence type="ECO:0000256" key="1">
    <source>
        <dbReference type="ARBA" id="ARBA00002121"/>
    </source>
</evidence>
<dbReference type="InterPro" id="IPR014729">
    <property type="entry name" value="Rossmann-like_a/b/a_fold"/>
</dbReference>
<comment type="catalytic activity">
    <reaction evidence="13 15">
        <text>riboflavin + ATP = FMN + ADP + H(+)</text>
        <dbReference type="Rhea" id="RHEA:14357"/>
        <dbReference type="ChEBI" id="CHEBI:15378"/>
        <dbReference type="ChEBI" id="CHEBI:30616"/>
        <dbReference type="ChEBI" id="CHEBI:57986"/>
        <dbReference type="ChEBI" id="CHEBI:58210"/>
        <dbReference type="ChEBI" id="CHEBI:456216"/>
        <dbReference type="EC" id="2.7.1.26"/>
    </reaction>
</comment>
<dbReference type="Pfam" id="PF06574">
    <property type="entry name" value="FAD_syn"/>
    <property type="match status" value="1"/>
</dbReference>
<feature type="domain" description="Riboflavin kinase" evidence="16">
    <location>
        <begin position="195"/>
        <end position="318"/>
    </location>
</feature>
<dbReference type="PANTHER" id="PTHR22749:SF6">
    <property type="entry name" value="RIBOFLAVIN KINASE"/>
    <property type="match status" value="1"/>
</dbReference>
<dbReference type="SUPFAM" id="SSF52374">
    <property type="entry name" value="Nucleotidylyl transferase"/>
    <property type="match status" value="1"/>
</dbReference>
<keyword evidence="4 15" id="KW-0285">Flavoprotein</keyword>
<reference evidence="17 18" key="1">
    <citation type="submission" date="2022-07" db="EMBL/GenBank/DDBJ databases">
        <authorList>
            <person name="Li W.-J."/>
            <person name="Deng Q.-Q."/>
        </authorList>
    </citation>
    <scope>NUCLEOTIDE SEQUENCE [LARGE SCALE GENOMIC DNA]</scope>
    <source>
        <strain evidence="17 18">SYSU M60028</strain>
    </source>
</reference>
<name>A0ABT1LCG7_9HYPH</name>
<evidence type="ECO:0000313" key="17">
    <source>
        <dbReference type="EMBL" id="MCP8939187.1"/>
    </source>
</evidence>
<keyword evidence="8 15" id="KW-0547">Nucleotide-binding</keyword>
<keyword evidence="12" id="KW-0511">Multifunctional enzyme</keyword>
<keyword evidence="10 15" id="KW-0274">FAD</keyword>
<gene>
    <name evidence="17" type="ORF">NK718_11725</name>
</gene>
<keyword evidence="18" id="KW-1185">Reference proteome</keyword>
<evidence type="ECO:0000256" key="7">
    <source>
        <dbReference type="ARBA" id="ARBA00022695"/>
    </source>
</evidence>
<evidence type="ECO:0000256" key="14">
    <source>
        <dbReference type="ARBA" id="ARBA00049494"/>
    </source>
</evidence>
<dbReference type="GO" id="GO:0003919">
    <property type="term" value="F:FMN adenylyltransferase activity"/>
    <property type="evidence" value="ECO:0007669"/>
    <property type="project" value="UniProtKB-EC"/>
</dbReference>
<comment type="function">
    <text evidence="1">Catalyzes the phosphorylation of riboflavin to FMN followed by the adenylation of FMN to FAD.</text>
</comment>
<comment type="caution">
    <text evidence="17">The sequence shown here is derived from an EMBL/GenBank/DDBJ whole genome shotgun (WGS) entry which is preliminary data.</text>
</comment>
<protein>
    <recommendedName>
        <fullName evidence="15">Riboflavin biosynthesis protein</fullName>
    </recommendedName>
    <domain>
        <recommendedName>
            <fullName evidence="15">Riboflavin kinase</fullName>
            <ecNumber evidence="15">2.7.1.26</ecNumber>
        </recommendedName>
        <alternativeName>
            <fullName evidence="15">Flavokinase</fullName>
        </alternativeName>
    </domain>
    <domain>
        <recommendedName>
            <fullName evidence="15">FMN adenylyltransferase</fullName>
            <ecNumber evidence="15">2.7.7.2</ecNumber>
        </recommendedName>
        <alternativeName>
            <fullName evidence="15">FAD pyrophosphorylase</fullName>
        </alternativeName>
        <alternativeName>
            <fullName evidence="15">FAD synthase</fullName>
        </alternativeName>
    </domain>
</protein>
<accession>A0ABT1LCG7</accession>
<evidence type="ECO:0000256" key="10">
    <source>
        <dbReference type="ARBA" id="ARBA00022827"/>
    </source>
</evidence>
<evidence type="ECO:0000256" key="6">
    <source>
        <dbReference type="ARBA" id="ARBA00022679"/>
    </source>
</evidence>
<dbReference type="EMBL" id="JANCLU010000010">
    <property type="protein sequence ID" value="MCP8939187.1"/>
    <property type="molecule type" value="Genomic_DNA"/>
</dbReference>
<comment type="pathway">
    <text evidence="2 15">Cofactor biosynthesis; FAD biosynthesis; FAD from FMN: step 1/1.</text>
</comment>
<evidence type="ECO:0000256" key="5">
    <source>
        <dbReference type="ARBA" id="ARBA00022643"/>
    </source>
</evidence>
<evidence type="ECO:0000256" key="15">
    <source>
        <dbReference type="PIRNR" id="PIRNR004491"/>
    </source>
</evidence>
<keyword evidence="5 15" id="KW-0288">FMN</keyword>
<evidence type="ECO:0000313" key="18">
    <source>
        <dbReference type="Proteomes" id="UP001205890"/>
    </source>
</evidence>
<evidence type="ECO:0000259" key="16">
    <source>
        <dbReference type="SMART" id="SM00904"/>
    </source>
</evidence>
<dbReference type="InterPro" id="IPR015865">
    <property type="entry name" value="Riboflavin_kinase_bac/euk"/>
</dbReference>
<dbReference type="PANTHER" id="PTHR22749">
    <property type="entry name" value="RIBOFLAVIN KINASE/FMN ADENYLYLTRANSFERASE"/>
    <property type="match status" value="1"/>
</dbReference>
<evidence type="ECO:0000256" key="9">
    <source>
        <dbReference type="ARBA" id="ARBA00022777"/>
    </source>
</evidence>
<evidence type="ECO:0000256" key="2">
    <source>
        <dbReference type="ARBA" id="ARBA00004726"/>
    </source>
</evidence>
<evidence type="ECO:0000256" key="11">
    <source>
        <dbReference type="ARBA" id="ARBA00022840"/>
    </source>
</evidence>
<dbReference type="Gene3D" id="3.40.50.620">
    <property type="entry name" value="HUPs"/>
    <property type="match status" value="1"/>
</dbReference>
<comment type="pathway">
    <text evidence="3 15">Cofactor biosynthesis; FMN biosynthesis; FMN from riboflavin (ATP route): step 1/1.</text>
</comment>
<dbReference type="InterPro" id="IPR002606">
    <property type="entry name" value="Riboflavin_kinase_bac"/>
</dbReference>
<dbReference type="Gene3D" id="2.40.30.30">
    <property type="entry name" value="Riboflavin kinase-like"/>
    <property type="match status" value="1"/>
</dbReference>
<dbReference type="Pfam" id="PF01687">
    <property type="entry name" value="Flavokinase"/>
    <property type="match status" value="1"/>
</dbReference>
<evidence type="ECO:0000256" key="13">
    <source>
        <dbReference type="ARBA" id="ARBA00047880"/>
    </source>
</evidence>
<dbReference type="EC" id="2.7.1.26" evidence="15"/>
<evidence type="ECO:0000256" key="4">
    <source>
        <dbReference type="ARBA" id="ARBA00022630"/>
    </source>
</evidence>
<sequence>MTTRPVGRIFTVSHLDASSGALPGALAGSVAAIGNFDGLHLGHRAVFHAARTMAQGLGAPCVLLTFEPHPRAFFRPDVKMFRLTPQAVKAALAERMGLDGVVVMSFDAALSGTSAADFISGLLVGRLGLRGVAVGHDFHFGKGREGSPALLAAEGPSLGLSVEVIPPLQRGGAPVSSSAIRAHLEAGQVEPAAALLGYRWIVRSVVGHGDKRGRTLGFPTANMKTPEGCGLRHGIYAVRMAVDGVVRNGVASYGRRPTFDDGPPMLEVFLFDFSGDLYGKSVDVEFCAWLRGEEKFDSLDALIAQMNRDAEAARAALARGPDTPAPSLLPLRL</sequence>
<dbReference type="SUPFAM" id="SSF82114">
    <property type="entry name" value="Riboflavin kinase-like"/>
    <property type="match status" value="1"/>
</dbReference>
<dbReference type="EC" id="2.7.7.2" evidence="15"/>
<proteinExistence type="inferred from homology"/>
<comment type="catalytic activity">
    <reaction evidence="14 15">
        <text>FMN + ATP + H(+) = FAD + diphosphate</text>
        <dbReference type="Rhea" id="RHEA:17237"/>
        <dbReference type="ChEBI" id="CHEBI:15378"/>
        <dbReference type="ChEBI" id="CHEBI:30616"/>
        <dbReference type="ChEBI" id="CHEBI:33019"/>
        <dbReference type="ChEBI" id="CHEBI:57692"/>
        <dbReference type="ChEBI" id="CHEBI:58210"/>
        <dbReference type="EC" id="2.7.7.2"/>
    </reaction>
</comment>
<dbReference type="RefSeq" id="WP_254742194.1">
    <property type="nucleotide sequence ID" value="NZ_JANCLU010000010.1"/>
</dbReference>
<keyword evidence="7 15" id="KW-0548">Nucleotidyltransferase</keyword>
<dbReference type="InterPro" id="IPR015864">
    <property type="entry name" value="FAD_synthase"/>
</dbReference>
<dbReference type="SMART" id="SM00904">
    <property type="entry name" value="Flavokinase"/>
    <property type="match status" value="1"/>
</dbReference>
<evidence type="ECO:0000256" key="8">
    <source>
        <dbReference type="ARBA" id="ARBA00022741"/>
    </source>
</evidence>
<dbReference type="NCBIfam" id="NF004160">
    <property type="entry name" value="PRK05627.1-3"/>
    <property type="match status" value="1"/>
</dbReference>